<dbReference type="Proteomes" id="UP000534286">
    <property type="component" value="Unassembled WGS sequence"/>
</dbReference>
<accession>A0A7W7S3J1</accession>
<organism evidence="1 2">
    <name type="scientific">Streptosporangium album</name>
    <dbReference type="NCBI Taxonomy" id="47479"/>
    <lineage>
        <taxon>Bacteria</taxon>
        <taxon>Bacillati</taxon>
        <taxon>Actinomycetota</taxon>
        <taxon>Actinomycetes</taxon>
        <taxon>Streptosporangiales</taxon>
        <taxon>Streptosporangiaceae</taxon>
        <taxon>Streptosporangium</taxon>
    </lineage>
</organism>
<comment type="caution">
    <text evidence="1">The sequence shown here is derived from an EMBL/GenBank/DDBJ whole genome shotgun (WGS) entry which is preliminary data.</text>
</comment>
<protein>
    <submittedName>
        <fullName evidence="1">Uncharacterized protein</fullName>
    </submittedName>
</protein>
<proteinExistence type="predicted"/>
<keyword evidence="2" id="KW-1185">Reference proteome</keyword>
<reference evidence="1 2" key="1">
    <citation type="submission" date="2020-08" db="EMBL/GenBank/DDBJ databases">
        <title>Sequencing the genomes of 1000 actinobacteria strains.</title>
        <authorList>
            <person name="Klenk H.-P."/>
        </authorList>
    </citation>
    <scope>NUCLEOTIDE SEQUENCE [LARGE SCALE GENOMIC DNA]</scope>
    <source>
        <strain evidence="1 2">DSM 43023</strain>
    </source>
</reference>
<evidence type="ECO:0000313" key="2">
    <source>
        <dbReference type="Proteomes" id="UP000534286"/>
    </source>
</evidence>
<gene>
    <name evidence="1" type="ORF">FHR32_007407</name>
</gene>
<sequence length="80" mass="8467">MSLTEPGVPATKVIALRADGGDGRRVESTAIVTEEDDGERGHVIRAGLRLPLLLIGKPHVRPALMLVTPRASSSWLASIS</sequence>
<name>A0A7W7S3J1_9ACTN</name>
<dbReference type="AlphaFoldDB" id="A0A7W7S3J1"/>
<evidence type="ECO:0000313" key="1">
    <source>
        <dbReference type="EMBL" id="MBB4943007.1"/>
    </source>
</evidence>
<dbReference type="EMBL" id="JACHJU010000004">
    <property type="protein sequence ID" value="MBB4943007.1"/>
    <property type="molecule type" value="Genomic_DNA"/>
</dbReference>